<dbReference type="InterPro" id="IPR011009">
    <property type="entry name" value="Kinase-like_dom_sf"/>
</dbReference>
<dbReference type="SMART" id="SM00220">
    <property type="entry name" value="S_TKc"/>
    <property type="match status" value="1"/>
</dbReference>
<dbReference type="SUPFAM" id="SSF56112">
    <property type="entry name" value="Protein kinase-like (PK-like)"/>
    <property type="match status" value="1"/>
</dbReference>
<dbReference type="EMBL" id="CAUYUJ010021500">
    <property type="protein sequence ID" value="CAK0904997.1"/>
    <property type="molecule type" value="Genomic_DNA"/>
</dbReference>
<feature type="region of interest" description="Disordered" evidence="10">
    <location>
        <begin position="298"/>
        <end position="330"/>
    </location>
</feature>
<evidence type="ECO:0000256" key="5">
    <source>
        <dbReference type="ARBA" id="ARBA00022777"/>
    </source>
</evidence>
<dbReference type="InterPro" id="IPR017441">
    <property type="entry name" value="Protein_kinase_ATP_BS"/>
</dbReference>
<dbReference type="CDD" id="cd08215">
    <property type="entry name" value="STKc_Nek"/>
    <property type="match status" value="1"/>
</dbReference>
<dbReference type="EC" id="2.7.11.1" evidence="1"/>
<keyword evidence="4 9" id="KW-0547">Nucleotide-binding</keyword>
<keyword evidence="5" id="KW-0418">Kinase</keyword>
<evidence type="ECO:0000256" key="10">
    <source>
        <dbReference type="SAM" id="MobiDB-lite"/>
    </source>
</evidence>
<evidence type="ECO:0000256" key="9">
    <source>
        <dbReference type="PROSITE-ProRule" id="PRU10141"/>
    </source>
</evidence>
<dbReference type="InterPro" id="IPR051131">
    <property type="entry name" value="NEK_Ser/Thr_kinase_NIMA"/>
</dbReference>
<proteinExistence type="predicted"/>
<feature type="compositionally biased region" description="Low complexity" evidence="10">
    <location>
        <begin position="567"/>
        <end position="578"/>
    </location>
</feature>
<dbReference type="InterPro" id="IPR000719">
    <property type="entry name" value="Prot_kinase_dom"/>
</dbReference>
<evidence type="ECO:0000256" key="8">
    <source>
        <dbReference type="ARBA" id="ARBA00048679"/>
    </source>
</evidence>
<feature type="binding site" evidence="9">
    <location>
        <position position="33"/>
    </location>
    <ligand>
        <name>ATP</name>
        <dbReference type="ChEBI" id="CHEBI:30616"/>
    </ligand>
</feature>
<gene>
    <name evidence="12" type="ORF">PCOR1329_LOCUS80859</name>
</gene>
<feature type="compositionally biased region" description="Polar residues" evidence="10">
    <location>
        <begin position="381"/>
        <end position="390"/>
    </location>
</feature>
<reference evidence="12" key="1">
    <citation type="submission" date="2023-10" db="EMBL/GenBank/DDBJ databases">
        <authorList>
            <person name="Chen Y."/>
            <person name="Shah S."/>
            <person name="Dougan E. K."/>
            <person name="Thang M."/>
            <person name="Chan C."/>
        </authorList>
    </citation>
    <scope>NUCLEOTIDE SEQUENCE [LARGE SCALE GENOMIC DNA]</scope>
</reference>
<comment type="catalytic activity">
    <reaction evidence="7">
        <text>L-threonyl-[protein] + ATP = O-phospho-L-threonyl-[protein] + ADP + H(+)</text>
        <dbReference type="Rhea" id="RHEA:46608"/>
        <dbReference type="Rhea" id="RHEA-COMP:11060"/>
        <dbReference type="Rhea" id="RHEA-COMP:11605"/>
        <dbReference type="ChEBI" id="CHEBI:15378"/>
        <dbReference type="ChEBI" id="CHEBI:30013"/>
        <dbReference type="ChEBI" id="CHEBI:30616"/>
        <dbReference type="ChEBI" id="CHEBI:61977"/>
        <dbReference type="ChEBI" id="CHEBI:456216"/>
        <dbReference type="EC" id="2.7.11.1"/>
    </reaction>
</comment>
<dbReference type="PROSITE" id="PS00108">
    <property type="entry name" value="PROTEIN_KINASE_ST"/>
    <property type="match status" value="1"/>
</dbReference>
<comment type="caution">
    <text evidence="12">The sequence shown here is derived from an EMBL/GenBank/DDBJ whole genome shotgun (WGS) entry which is preliminary data.</text>
</comment>
<evidence type="ECO:0000256" key="2">
    <source>
        <dbReference type="ARBA" id="ARBA00022527"/>
    </source>
</evidence>
<feature type="compositionally biased region" description="Low complexity" evidence="10">
    <location>
        <begin position="298"/>
        <end position="320"/>
    </location>
</feature>
<protein>
    <recommendedName>
        <fullName evidence="1">non-specific serine/threonine protein kinase</fullName>
        <ecNumber evidence="1">2.7.11.1</ecNumber>
    </recommendedName>
</protein>
<evidence type="ECO:0000313" key="12">
    <source>
        <dbReference type="EMBL" id="CAK0904997.1"/>
    </source>
</evidence>
<sequence length="686" mass="73412">MCGRYRRFHVVGQGSFGCCWLVESERREKCILKQIDVSRMSHPQREEAANEVRVLSRLRHPFIIGYKESFVEEGMLCIVTEYAEHGDLYRFIHDRKIQGQLLEESLVMRWFTQIALALKHMHDRRILHRDLKTQNIFLVGLREGIAKIGDFGIARVLQHTMDCALTAIGTPYYLSPEVCQEKPYNQKSDVWSLGCVLYELATLQHAFDADSMRGLVMKILRGVPPQVPLSFSAEVRELVPDMLVKDPGARPSINQVLQRPLVRQVIRQLLEEIEHRPAASAMGQSETLASAAVTRLPQEATQAPPPAVATGPAQGAQQAGCDSAVPLGRPAGDPAHALAAWGPSEAGPLPVLDHTMDGRHLKEERTLEPSGWAQPGPLHQLGQSQRQLRASGTPAADRTQLPAPPPQGEGGPRWSPQLGASAERAEGVGTSRCGAGNPRRTLGAAELQGEHAATGALEGAPQERSPHGGVAGPAAIWNGRGRGDGGGMGPWGAAVAPGGDHAAPGRAASAPDAPLQPQDHWALLSTTLSELGGSGLLPPPGGPARAVPCAMGEAGRAAALPGSAENAASSGSSAGTKATKLETEPELAGAGGPPYDFRGPDGAQVELPVGERDSLCYRVEALRVYIERELGIDDFLYAYQYLNESVLSEGVVDRGTPLEEVISSKAIGFMPLIHQLIVCEDQCFGQ</sequence>
<accession>A0ABN9Y2Y7</accession>
<feature type="domain" description="Protein kinase" evidence="11">
    <location>
        <begin position="5"/>
        <end position="262"/>
    </location>
</feature>
<comment type="catalytic activity">
    <reaction evidence="8">
        <text>L-seryl-[protein] + ATP = O-phospho-L-seryl-[protein] + ADP + H(+)</text>
        <dbReference type="Rhea" id="RHEA:17989"/>
        <dbReference type="Rhea" id="RHEA-COMP:9863"/>
        <dbReference type="Rhea" id="RHEA-COMP:11604"/>
        <dbReference type="ChEBI" id="CHEBI:15378"/>
        <dbReference type="ChEBI" id="CHEBI:29999"/>
        <dbReference type="ChEBI" id="CHEBI:30616"/>
        <dbReference type="ChEBI" id="CHEBI:83421"/>
        <dbReference type="ChEBI" id="CHEBI:456216"/>
        <dbReference type="EC" id="2.7.11.1"/>
    </reaction>
</comment>
<organism evidence="12 13">
    <name type="scientific">Prorocentrum cordatum</name>
    <dbReference type="NCBI Taxonomy" id="2364126"/>
    <lineage>
        <taxon>Eukaryota</taxon>
        <taxon>Sar</taxon>
        <taxon>Alveolata</taxon>
        <taxon>Dinophyceae</taxon>
        <taxon>Prorocentrales</taxon>
        <taxon>Prorocentraceae</taxon>
        <taxon>Prorocentrum</taxon>
    </lineage>
</organism>
<keyword evidence="13" id="KW-1185">Reference proteome</keyword>
<evidence type="ECO:0000256" key="6">
    <source>
        <dbReference type="ARBA" id="ARBA00022840"/>
    </source>
</evidence>
<evidence type="ECO:0000313" key="13">
    <source>
        <dbReference type="Proteomes" id="UP001189429"/>
    </source>
</evidence>
<name>A0ABN9Y2Y7_9DINO</name>
<dbReference type="PANTHER" id="PTHR44899:SF3">
    <property type="entry name" value="SERINE_THREONINE-PROTEIN KINASE NEK1"/>
    <property type="match status" value="1"/>
</dbReference>
<dbReference type="InterPro" id="IPR008271">
    <property type="entry name" value="Ser/Thr_kinase_AS"/>
</dbReference>
<dbReference type="PROSITE" id="PS50011">
    <property type="entry name" value="PROTEIN_KINASE_DOM"/>
    <property type="match status" value="1"/>
</dbReference>
<evidence type="ECO:0000256" key="4">
    <source>
        <dbReference type="ARBA" id="ARBA00022741"/>
    </source>
</evidence>
<dbReference type="PROSITE" id="PS51257">
    <property type="entry name" value="PROKAR_LIPOPROTEIN"/>
    <property type="match status" value="1"/>
</dbReference>
<keyword evidence="3" id="KW-0808">Transferase</keyword>
<dbReference type="Gene3D" id="3.30.200.20">
    <property type="entry name" value="Phosphorylase Kinase, domain 1"/>
    <property type="match status" value="1"/>
</dbReference>
<evidence type="ECO:0000256" key="7">
    <source>
        <dbReference type="ARBA" id="ARBA00047899"/>
    </source>
</evidence>
<dbReference type="PROSITE" id="PS00107">
    <property type="entry name" value="PROTEIN_KINASE_ATP"/>
    <property type="match status" value="1"/>
</dbReference>
<feature type="region of interest" description="Disordered" evidence="10">
    <location>
        <begin position="369"/>
        <end position="440"/>
    </location>
</feature>
<keyword evidence="2" id="KW-0723">Serine/threonine-protein kinase</keyword>
<keyword evidence="6 9" id="KW-0067">ATP-binding</keyword>
<evidence type="ECO:0000259" key="11">
    <source>
        <dbReference type="PROSITE" id="PS50011"/>
    </source>
</evidence>
<dbReference type="Pfam" id="PF00069">
    <property type="entry name" value="Pkinase"/>
    <property type="match status" value="1"/>
</dbReference>
<dbReference type="Proteomes" id="UP001189429">
    <property type="component" value="Unassembled WGS sequence"/>
</dbReference>
<feature type="region of interest" description="Disordered" evidence="10">
    <location>
        <begin position="561"/>
        <end position="597"/>
    </location>
</feature>
<evidence type="ECO:0000256" key="3">
    <source>
        <dbReference type="ARBA" id="ARBA00022679"/>
    </source>
</evidence>
<dbReference type="PANTHER" id="PTHR44899">
    <property type="entry name" value="CAMK FAMILY PROTEIN KINASE"/>
    <property type="match status" value="1"/>
</dbReference>
<dbReference type="Gene3D" id="1.10.510.10">
    <property type="entry name" value="Transferase(Phosphotransferase) domain 1"/>
    <property type="match status" value="1"/>
</dbReference>
<evidence type="ECO:0000256" key="1">
    <source>
        <dbReference type="ARBA" id="ARBA00012513"/>
    </source>
</evidence>